<evidence type="ECO:0008006" key="3">
    <source>
        <dbReference type="Google" id="ProtNLM"/>
    </source>
</evidence>
<dbReference type="Proteomes" id="UP000177167">
    <property type="component" value="Unassembled WGS sequence"/>
</dbReference>
<comment type="caution">
    <text evidence="1">The sequence shown here is derived from an EMBL/GenBank/DDBJ whole genome shotgun (WGS) entry which is preliminary data.</text>
</comment>
<proteinExistence type="predicted"/>
<protein>
    <recommendedName>
        <fullName evidence="3">DUF4157 domain-containing protein</fullName>
    </recommendedName>
</protein>
<accession>A0A1F8F684</accession>
<gene>
    <name evidence="1" type="ORF">A3J46_06295</name>
</gene>
<name>A0A1F8F684_9BACT</name>
<evidence type="ECO:0000313" key="1">
    <source>
        <dbReference type="EMBL" id="OGN08128.1"/>
    </source>
</evidence>
<dbReference type="EMBL" id="MGJP01000068">
    <property type="protein sequence ID" value="OGN08128.1"/>
    <property type="molecule type" value="Genomic_DNA"/>
</dbReference>
<sequence length="124" mass="14503">MIGFILNFPYTLAGLVVGLVSKPVGIRFIKKPHALIINVKHFWWAIGYLKDARAMTIGHVVLLGPNLENKDLEHELIHVEQYQRTPLVQPLLYYIEFIRRGYINNKYEQEAYRKASNVYKTNNF</sequence>
<reference evidence="1 2" key="1">
    <citation type="journal article" date="2016" name="Nat. Commun.">
        <title>Thousands of microbial genomes shed light on interconnected biogeochemical processes in an aquifer system.</title>
        <authorList>
            <person name="Anantharaman K."/>
            <person name="Brown C.T."/>
            <person name="Hug L.A."/>
            <person name="Sharon I."/>
            <person name="Castelle C.J."/>
            <person name="Probst A.J."/>
            <person name="Thomas B.C."/>
            <person name="Singh A."/>
            <person name="Wilkins M.J."/>
            <person name="Karaoz U."/>
            <person name="Brodie E.L."/>
            <person name="Williams K.H."/>
            <person name="Hubbard S.S."/>
            <person name="Banfield J.F."/>
        </authorList>
    </citation>
    <scope>NUCLEOTIDE SEQUENCE [LARGE SCALE GENOMIC DNA]</scope>
</reference>
<evidence type="ECO:0000313" key="2">
    <source>
        <dbReference type="Proteomes" id="UP000177167"/>
    </source>
</evidence>
<dbReference type="AlphaFoldDB" id="A0A1F8F684"/>
<organism evidence="1 2">
    <name type="scientific">Candidatus Yanofskybacteria bacterium RIFCSPHIGHO2_02_FULL_41_11</name>
    <dbReference type="NCBI Taxonomy" id="1802675"/>
    <lineage>
        <taxon>Bacteria</taxon>
        <taxon>Candidatus Yanofskyibacteriota</taxon>
    </lineage>
</organism>